<keyword evidence="2" id="KW-1185">Reference proteome</keyword>
<dbReference type="AlphaFoldDB" id="A0AAV9MJD0"/>
<reference evidence="1 2" key="1">
    <citation type="submission" date="2023-10" db="EMBL/GenBank/DDBJ databases">
        <title>Genome-Wide Identification Analysis in wild type Solanum Pinnatisectum Reveals Some Genes Defensing Phytophthora Infestans.</title>
        <authorList>
            <person name="Sun C."/>
        </authorList>
    </citation>
    <scope>NUCLEOTIDE SEQUENCE [LARGE SCALE GENOMIC DNA]</scope>
    <source>
        <strain evidence="1">LQN</strain>
        <tissue evidence="1">Leaf</tissue>
    </source>
</reference>
<proteinExistence type="predicted"/>
<evidence type="ECO:0000313" key="2">
    <source>
        <dbReference type="Proteomes" id="UP001311915"/>
    </source>
</evidence>
<evidence type="ECO:0000313" key="1">
    <source>
        <dbReference type="EMBL" id="KAK4736985.1"/>
    </source>
</evidence>
<protein>
    <submittedName>
        <fullName evidence="1">Uncharacterized protein</fullName>
    </submittedName>
</protein>
<name>A0AAV9MJD0_9SOLN</name>
<accession>A0AAV9MJD0</accession>
<gene>
    <name evidence="1" type="ORF">R3W88_000682</name>
</gene>
<dbReference type="EMBL" id="JAWPEI010000001">
    <property type="protein sequence ID" value="KAK4736985.1"/>
    <property type="molecule type" value="Genomic_DNA"/>
</dbReference>
<dbReference type="Proteomes" id="UP001311915">
    <property type="component" value="Unassembled WGS sequence"/>
</dbReference>
<comment type="caution">
    <text evidence="1">The sequence shown here is derived from an EMBL/GenBank/DDBJ whole genome shotgun (WGS) entry which is preliminary data.</text>
</comment>
<organism evidence="1 2">
    <name type="scientific">Solanum pinnatisectum</name>
    <name type="common">tansyleaf nightshade</name>
    <dbReference type="NCBI Taxonomy" id="50273"/>
    <lineage>
        <taxon>Eukaryota</taxon>
        <taxon>Viridiplantae</taxon>
        <taxon>Streptophyta</taxon>
        <taxon>Embryophyta</taxon>
        <taxon>Tracheophyta</taxon>
        <taxon>Spermatophyta</taxon>
        <taxon>Magnoliopsida</taxon>
        <taxon>eudicotyledons</taxon>
        <taxon>Gunneridae</taxon>
        <taxon>Pentapetalae</taxon>
        <taxon>asterids</taxon>
        <taxon>lamiids</taxon>
        <taxon>Solanales</taxon>
        <taxon>Solanaceae</taxon>
        <taxon>Solanoideae</taxon>
        <taxon>Solaneae</taxon>
        <taxon>Solanum</taxon>
    </lineage>
</organism>
<sequence>MLATLTRLGNKVFTERIRGFSIEAVDRGNKQVIITLRLEAKKEQNNNKTWTTF</sequence>